<dbReference type="EMBL" id="FOUU01000004">
    <property type="protein sequence ID" value="SFM79080.1"/>
    <property type="molecule type" value="Genomic_DNA"/>
</dbReference>
<keyword evidence="7" id="KW-1185">Reference proteome</keyword>
<dbReference type="InterPro" id="IPR024087">
    <property type="entry name" value="Creatininase-like_sf"/>
</dbReference>
<dbReference type="PANTHER" id="PTHR35005">
    <property type="entry name" value="3-DEHYDRO-SCYLLO-INOSOSE HYDROLASE"/>
    <property type="match status" value="1"/>
</dbReference>
<keyword evidence="4" id="KW-0862">Zinc</keyword>
<dbReference type="GO" id="GO:0046872">
    <property type="term" value="F:metal ion binding"/>
    <property type="evidence" value="ECO:0007669"/>
    <property type="project" value="UniProtKB-KW"/>
</dbReference>
<evidence type="ECO:0000256" key="5">
    <source>
        <dbReference type="ARBA" id="ARBA00024029"/>
    </source>
</evidence>
<evidence type="ECO:0000313" key="6">
    <source>
        <dbReference type="EMBL" id="SFM79080.1"/>
    </source>
</evidence>
<comment type="cofactor">
    <cofactor evidence="1">
        <name>Zn(2+)</name>
        <dbReference type="ChEBI" id="CHEBI:29105"/>
    </cofactor>
</comment>
<dbReference type="OrthoDB" id="9801445at2"/>
<proteinExistence type="inferred from homology"/>
<dbReference type="RefSeq" id="WP_093394647.1">
    <property type="nucleotide sequence ID" value="NZ_FOUU01000004.1"/>
</dbReference>
<keyword evidence="2" id="KW-0479">Metal-binding</keyword>
<gene>
    <name evidence="6" type="ORF">SAMN05660836_01465</name>
</gene>
<sequence length="237" mass="26557">MPLLENVTMKEFEGLRNDIQTVLLPVGSVEEHGAHLPLGTDTFHALEIARRVALERKVWVAPPLWYGLCRSTSDHPGTVGIRGITLRSVICDLVESLYNQGMKNIIILSGHAGGTHMAMIVDACEEMIKRLPELKCAVLSVLDLRKHWDGIVETPDDSHAGEVETSIIAYLMPEALRGSSSEEYPSFPDYLIVRDKRRFWRGGVWGDPAKASPEKGKAIMERSVREICRLVDRMNRD</sequence>
<dbReference type="AlphaFoldDB" id="A0A1I4TR37"/>
<keyword evidence="3 6" id="KW-0378">Hydrolase</keyword>
<accession>A0A1I4TR37</accession>
<dbReference type="Proteomes" id="UP000199611">
    <property type="component" value="Unassembled WGS sequence"/>
</dbReference>
<protein>
    <submittedName>
        <fullName evidence="6">Creatinine amidohydrolase</fullName>
    </submittedName>
</protein>
<evidence type="ECO:0000256" key="4">
    <source>
        <dbReference type="ARBA" id="ARBA00022833"/>
    </source>
</evidence>
<dbReference type="STRING" id="39841.SAMN05660836_01465"/>
<dbReference type="GO" id="GO:0016811">
    <property type="term" value="F:hydrolase activity, acting on carbon-nitrogen (but not peptide) bonds, in linear amides"/>
    <property type="evidence" value="ECO:0007669"/>
    <property type="project" value="TreeGrafter"/>
</dbReference>
<dbReference type="InterPro" id="IPR003785">
    <property type="entry name" value="Creatininase/forma_Hydrolase"/>
</dbReference>
<dbReference type="Gene3D" id="3.40.50.10310">
    <property type="entry name" value="Creatininase"/>
    <property type="match status" value="1"/>
</dbReference>
<organism evidence="6 7">
    <name type="scientific">Thermodesulforhabdus norvegica</name>
    <dbReference type="NCBI Taxonomy" id="39841"/>
    <lineage>
        <taxon>Bacteria</taxon>
        <taxon>Pseudomonadati</taxon>
        <taxon>Thermodesulfobacteriota</taxon>
        <taxon>Syntrophobacteria</taxon>
        <taxon>Syntrophobacterales</taxon>
        <taxon>Thermodesulforhabdaceae</taxon>
        <taxon>Thermodesulforhabdus</taxon>
    </lineage>
</organism>
<dbReference type="GO" id="GO:0009231">
    <property type="term" value="P:riboflavin biosynthetic process"/>
    <property type="evidence" value="ECO:0007669"/>
    <property type="project" value="TreeGrafter"/>
</dbReference>
<name>A0A1I4TR37_9BACT</name>
<comment type="similarity">
    <text evidence="5">Belongs to the creatininase superfamily.</text>
</comment>
<dbReference type="SUPFAM" id="SSF102215">
    <property type="entry name" value="Creatininase"/>
    <property type="match status" value="1"/>
</dbReference>
<reference evidence="6 7" key="1">
    <citation type="submission" date="2016-10" db="EMBL/GenBank/DDBJ databases">
        <authorList>
            <person name="de Groot N.N."/>
        </authorList>
    </citation>
    <scope>NUCLEOTIDE SEQUENCE [LARGE SCALE GENOMIC DNA]</scope>
    <source>
        <strain evidence="6 7">DSM 9990</strain>
    </source>
</reference>
<evidence type="ECO:0000313" key="7">
    <source>
        <dbReference type="Proteomes" id="UP000199611"/>
    </source>
</evidence>
<dbReference type="PANTHER" id="PTHR35005:SF1">
    <property type="entry name" value="2-AMINO-5-FORMYLAMINO-6-RIBOSYLAMINOPYRIMIDIN-4(3H)-ONE 5'-MONOPHOSPHATE DEFORMYLASE"/>
    <property type="match status" value="1"/>
</dbReference>
<dbReference type="Pfam" id="PF02633">
    <property type="entry name" value="Creatininase"/>
    <property type="match status" value="1"/>
</dbReference>
<evidence type="ECO:0000256" key="2">
    <source>
        <dbReference type="ARBA" id="ARBA00022723"/>
    </source>
</evidence>
<evidence type="ECO:0000256" key="3">
    <source>
        <dbReference type="ARBA" id="ARBA00022801"/>
    </source>
</evidence>
<evidence type="ECO:0000256" key="1">
    <source>
        <dbReference type="ARBA" id="ARBA00001947"/>
    </source>
</evidence>